<dbReference type="Proteomes" id="UP000001312">
    <property type="component" value="Unassembled WGS sequence"/>
</dbReference>
<reference evidence="2" key="1">
    <citation type="journal article" date="2011" name="PLoS Genet.">
        <title>Genomic analysis of the necrotrophic fungal pathogens Sclerotinia sclerotiorum and Botrytis cinerea.</title>
        <authorList>
            <person name="Amselem J."/>
            <person name="Cuomo C.A."/>
            <person name="van Kan J.A."/>
            <person name="Viaud M."/>
            <person name="Benito E.P."/>
            <person name="Couloux A."/>
            <person name="Coutinho P.M."/>
            <person name="de Vries R.P."/>
            <person name="Dyer P.S."/>
            <person name="Fillinger S."/>
            <person name="Fournier E."/>
            <person name="Gout L."/>
            <person name="Hahn M."/>
            <person name="Kohn L."/>
            <person name="Lapalu N."/>
            <person name="Plummer K.M."/>
            <person name="Pradier J.M."/>
            <person name="Quevillon E."/>
            <person name="Sharon A."/>
            <person name="Simon A."/>
            <person name="ten Have A."/>
            <person name="Tudzynski B."/>
            <person name="Tudzynski P."/>
            <person name="Wincker P."/>
            <person name="Andrew M."/>
            <person name="Anthouard V."/>
            <person name="Beever R.E."/>
            <person name="Beffa R."/>
            <person name="Benoit I."/>
            <person name="Bouzid O."/>
            <person name="Brault B."/>
            <person name="Chen Z."/>
            <person name="Choquer M."/>
            <person name="Collemare J."/>
            <person name="Cotton P."/>
            <person name="Danchin E.G."/>
            <person name="Da Silva C."/>
            <person name="Gautier A."/>
            <person name="Giraud C."/>
            <person name="Giraud T."/>
            <person name="Gonzalez C."/>
            <person name="Grossetete S."/>
            <person name="Guldener U."/>
            <person name="Henrissat B."/>
            <person name="Howlett B.J."/>
            <person name="Kodira C."/>
            <person name="Kretschmer M."/>
            <person name="Lappartient A."/>
            <person name="Leroch M."/>
            <person name="Levis C."/>
            <person name="Mauceli E."/>
            <person name="Neuveglise C."/>
            <person name="Oeser B."/>
            <person name="Pearson M."/>
            <person name="Poulain J."/>
            <person name="Poussereau N."/>
            <person name="Quesneville H."/>
            <person name="Rascle C."/>
            <person name="Schumacher J."/>
            <person name="Segurens B."/>
            <person name="Sexton A."/>
            <person name="Silva E."/>
            <person name="Sirven C."/>
            <person name="Soanes D.M."/>
            <person name="Talbot N.J."/>
            <person name="Templeton M."/>
            <person name="Yandava C."/>
            <person name="Yarden O."/>
            <person name="Zeng Q."/>
            <person name="Rollins J.A."/>
            <person name="Lebrun M.H."/>
            <person name="Dickman M."/>
        </authorList>
    </citation>
    <scope>NUCLEOTIDE SEQUENCE [LARGE SCALE GENOMIC DNA]</scope>
    <source>
        <strain evidence="2">ATCC 18683 / 1980 / Ss-1</strain>
    </source>
</reference>
<dbReference type="EMBL" id="CH476650">
    <property type="protein sequence ID" value="EDO00278.1"/>
    <property type="molecule type" value="Genomic_DNA"/>
</dbReference>
<proteinExistence type="predicted"/>
<evidence type="ECO:0000313" key="2">
    <source>
        <dbReference type="Proteomes" id="UP000001312"/>
    </source>
</evidence>
<name>A7F967_SCLS1</name>
<dbReference type="KEGG" id="ssl:SS1G_14148"/>
<keyword evidence="2" id="KW-1185">Reference proteome</keyword>
<protein>
    <submittedName>
        <fullName evidence="1">Uncharacterized protein</fullName>
    </submittedName>
</protein>
<sequence>MTSKWYKLGTLELVEKILKAARKLYSRQIPTEQTQLQLLPWPISTNTAAITAIILENEAESIPPPPGPASSRTTMKVVLFLATPIKDG</sequence>
<gene>
    <name evidence="1" type="ORF">SS1G_14148</name>
</gene>
<accession>A7F967</accession>
<dbReference type="AlphaFoldDB" id="A7F967"/>
<dbReference type="InParanoid" id="A7F967"/>
<dbReference type="GeneID" id="5480957"/>
<organism evidence="1 2">
    <name type="scientific">Sclerotinia sclerotiorum (strain ATCC 18683 / 1980 / Ss-1)</name>
    <name type="common">White mold</name>
    <name type="synonym">Whetzelinia sclerotiorum</name>
    <dbReference type="NCBI Taxonomy" id="665079"/>
    <lineage>
        <taxon>Eukaryota</taxon>
        <taxon>Fungi</taxon>
        <taxon>Dikarya</taxon>
        <taxon>Ascomycota</taxon>
        <taxon>Pezizomycotina</taxon>
        <taxon>Leotiomycetes</taxon>
        <taxon>Helotiales</taxon>
        <taxon>Sclerotiniaceae</taxon>
        <taxon>Sclerotinia</taxon>
    </lineage>
</organism>
<evidence type="ECO:0000313" key="1">
    <source>
        <dbReference type="EMBL" id="EDO00278.1"/>
    </source>
</evidence>
<dbReference type="RefSeq" id="XP_001584865.1">
    <property type="nucleotide sequence ID" value="XM_001584815.1"/>
</dbReference>